<dbReference type="InterPro" id="IPR051579">
    <property type="entry name" value="DDR_Transcriptional_Reg"/>
</dbReference>
<dbReference type="Pfam" id="PF00533">
    <property type="entry name" value="BRCT"/>
    <property type="match status" value="1"/>
</dbReference>
<evidence type="ECO:0000313" key="6">
    <source>
        <dbReference type="EMBL" id="KAF2503276.1"/>
    </source>
</evidence>
<dbReference type="SMART" id="SM00292">
    <property type="entry name" value="BRCT"/>
    <property type="match status" value="1"/>
</dbReference>
<evidence type="ECO:0000256" key="3">
    <source>
        <dbReference type="ARBA" id="ARBA00023242"/>
    </source>
</evidence>
<dbReference type="PANTHER" id="PTHR23196:SF1">
    <property type="entry name" value="PAX-INTERACTING PROTEIN 1"/>
    <property type="match status" value="1"/>
</dbReference>
<keyword evidence="2" id="KW-0227">DNA damage</keyword>
<dbReference type="InterPro" id="IPR036420">
    <property type="entry name" value="BRCT_dom_sf"/>
</dbReference>
<organism evidence="6 7">
    <name type="scientific">Lophium mytilinum</name>
    <dbReference type="NCBI Taxonomy" id="390894"/>
    <lineage>
        <taxon>Eukaryota</taxon>
        <taxon>Fungi</taxon>
        <taxon>Dikarya</taxon>
        <taxon>Ascomycota</taxon>
        <taxon>Pezizomycotina</taxon>
        <taxon>Dothideomycetes</taxon>
        <taxon>Pleosporomycetidae</taxon>
        <taxon>Mytilinidiales</taxon>
        <taxon>Mytilinidiaceae</taxon>
        <taxon>Lophium</taxon>
    </lineage>
</organism>
<dbReference type="PROSITE" id="PS50172">
    <property type="entry name" value="BRCT"/>
    <property type="match status" value="1"/>
</dbReference>
<feature type="region of interest" description="Disordered" evidence="4">
    <location>
        <begin position="627"/>
        <end position="647"/>
    </location>
</feature>
<feature type="compositionally biased region" description="Acidic residues" evidence="4">
    <location>
        <begin position="175"/>
        <end position="190"/>
    </location>
</feature>
<evidence type="ECO:0000259" key="5">
    <source>
        <dbReference type="PROSITE" id="PS50172"/>
    </source>
</evidence>
<protein>
    <recommendedName>
        <fullName evidence="5">BRCT domain-containing protein</fullName>
    </recommendedName>
</protein>
<dbReference type="PANTHER" id="PTHR23196">
    <property type="entry name" value="PAX TRANSCRIPTION ACTIVATION DOMAIN INTERACTING PROTEIN"/>
    <property type="match status" value="1"/>
</dbReference>
<accession>A0A6A6RFT3</accession>
<evidence type="ECO:0000256" key="2">
    <source>
        <dbReference type="ARBA" id="ARBA00022763"/>
    </source>
</evidence>
<dbReference type="CDD" id="cd17744">
    <property type="entry name" value="BRCT_MDC1_rpt1"/>
    <property type="match status" value="1"/>
</dbReference>
<dbReference type="OrthoDB" id="342264at2759"/>
<dbReference type="Gene3D" id="3.40.50.10190">
    <property type="entry name" value="BRCT domain"/>
    <property type="match status" value="1"/>
</dbReference>
<dbReference type="AlphaFoldDB" id="A0A6A6RFT3"/>
<evidence type="ECO:0000256" key="1">
    <source>
        <dbReference type="ARBA" id="ARBA00004123"/>
    </source>
</evidence>
<dbReference type="SUPFAM" id="SSF52113">
    <property type="entry name" value="BRCT domain"/>
    <property type="match status" value="1"/>
</dbReference>
<keyword evidence="7" id="KW-1185">Reference proteome</keyword>
<proteinExistence type="predicted"/>
<feature type="domain" description="BRCT" evidence="5">
    <location>
        <begin position="428"/>
        <end position="506"/>
    </location>
</feature>
<feature type="compositionally biased region" description="Polar residues" evidence="4">
    <location>
        <begin position="218"/>
        <end position="234"/>
    </location>
</feature>
<feature type="region of interest" description="Disordered" evidence="4">
    <location>
        <begin position="165"/>
        <end position="236"/>
    </location>
</feature>
<name>A0A6A6RFT3_9PEZI</name>
<dbReference type="Proteomes" id="UP000799750">
    <property type="component" value="Unassembled WGS sequence"/>
</dbReference>
<feature type="region of interest" description="Disordered" evidence="4">
    <location>
        <begin position="278"/>
        <end position="402"/>
    </location>
</feature>
<sequence>MERSVTVTQRNFSGTSIEWNLPEGQGRDIVECSDGSYDLRSTGSDEAVGSITVERCGVKLQAKAEPIRVMPKEAKQDEEYTINASSLGNIEIIFLRDGDSFFFRPHATKFHVEVRLGRVEVGNDQMDGVNGQVSVTNDQVEALDAPVDVAPNLVHAVDHVQVRSSASAADVVDLQNEDADTDQTEDEEAEVPNSLLDEATPNPTLARADELVEETPTSRRLQQTQSGKRSSATLTGEYVHPQELRLTGEYGPTREFPWRLTGEYVLPQELELRGTNPAGLETASTQGPFCTAPGNAGDAEDASGHNEEDLKPTREPPPRQKGVSVIIRKTHSKRSSPVDLDGESFEAATVRGPPSKRRRTSKTESQDSRIEEIVVDTTARPSKRTNLPSKASKTGKRSPSPVVNYLRSSQNTVSESQLYESQLPRIAFSNSTIMEEEKIVKFLDKHGGKLVDEMTEANILCVGRSELKKTVKLLLAVVLGIPIVTDDWLVNSHAMGRLLKPDGFAPRDHKSEEAWGFSMRDVLRQPQRTLFSGKTVCFTPALSKVYQPLKDIKGVALQAGAVKVMVRMATGFKDDKNTIVLAMGDGKDPDATALQGRGITCYTRDLLAHSILRGSLDLESDEFVIKPDNQHSAGAPKKLKRGRPRKS</sequence>
<evidence type="ECO:0000313" key="7">
    <source>
        <dbReference type="Proteomes" id="UP000799750"/>
    </source>
</evidence>
<gene>
    <name evidence="6" type="ORF">BU16DRAFT_577098</name>
</gene>
<dbReference type="EMBL" id="MU004181">
    <property type="protein sequence ID" value="KAF2503276.1"/>
    <property type="molecule type" value="Genomic_DNA"/>
</dbReference>
<dbReference type="GO" id="GO:0005634">
    <property type="term" value="C:nucleus"/>
    <property type="evidence" value="ECO:0007669"/>
    <property type="project" value="UniProtKB-SubCell"/>
</dbReference>
<dbReference type="InterPro" id="IPR001357">
    <property type="entry name" value="BRCT_dom"/>
</dbReference>
<feature type="compositionally biased region" description="Basic and acidic residues" evidence="4">
    <location>
        <begin position="302"/>
        <end position="318"/>
    </location>
</feature>
<feature type="compositionally biased region" description="Basic and acidic residues" evidence="4">
    <location>
        <begin position="361"/>
        <end position="372"/>
    </location>
</feature>
<feature type="compositionally biased region" description="Basic residues" evidence="4">
    <location>
        <begin position="637"/>
        <end position="647"/>
    </location>
</feature>
<evidence type="ECO:0000256" key="4">
    <source>
        <dbReference type="SAM" id="MobiDB-lite"/>
    </source>
</evidence>
<reference evidence="6" key="1">
    <citation type="journal article" date="2020" name="Stud. Mycol.">
        <title>101 Dothideomycetes genomes: a test case for predicting lifestyles and emergence of pathogens.</title>
        <authorList>
            <person name="Haridas S."/>
            <person name="Albert R."/>
            <person name="Binder M."/>
            <person name="Bloem J."/>
            <person name="Labutti K."/>
            <person name="Salamov A."/>
            <person name="Andreopoulos B."/>
            <person name="Baker S."/>
            <person name="Barry K."/>
            <person name="Bills G."/>
            <person name="Bluhm B."/>
            <person name="Cannon C."/>
            <person name="Castanera R."/>
            <person name="Culley D."/>
            <person name="Daum C."/>
            <person name="Ezra D."/>
            <person name="Gonzalez J."/>
            <person name="Henrissat B."/>
            <person name="Kuo A."/>
            <person name="Liang C."/>
            <person name="Lipzen A."/>
            <person name="Lutzoni F."/>
            <person name="Magnuson J."/>
            <person name="Mondo S."/>
            <person name="Nolan M."/>
            <person name="Ohm R."/>
            <person name="Pangilinan J."/>
            <person name="Park H.-J."/>
            <person name="Ramirez L."/>
            <person name="Alfaro M."/>
            <person name="Sun H."/>
            <person name="Tritt A."/>
            <person name="Yoshinaga Y."/>
            <person name="Zwiers L.-H."/>
            <person name="Turgeon B."/>
            <person name="Goodwin S."/>
            <person name="Spatafora J."/>
            <person name="Crous P."/>
            <person name="Grigoriev I."/>
        </authorList>
    </citation>
    <scope>NUCLEOTIDE SEQUENCE</scope>
    <source>
        <strain evidence="6">CBS 269.34</strain>
    </source>
</reference>
<comment type="subcellular location">
    <subcellularLocation>
        <location evidence="1">Nucleus</location>
    </subcellularLocation>
</comment>
<dbReference type="GO" id="GO:0006974">
    <property type="term" value="P:DNA damage response"/>
    <property type="evidence" value="ECO:0007669"/>
    <property type="project" value="UniProtKB-KW"/>
</dbReference>
<keyword evidence="3" id="KW-0539">Nucleus</keyword>